<dbReference type="SUPFAM" id="SSF47413">
    <property type="entry name" value="lambda repressor-like DNA-binding domains"/>
    <property type="match status" value="1"/>
</dbReference>
<dbReference type="EMBL" id="FMJE01000004">
    <property type="protein sequence ID" value="SCM82128.1"/>
    <property type="molecule type" value="Genomic_DNA"/>
</dbReference>
<sequence length="184" mass="20596">MDNLELGKRITEFRKINKLTIKQLAEKIQVTSSLLSQIERGLASPSLNTLRMISTALNVPLFNFFATQINTKDLIVRADSRKKILFPAPQNLEYILLSPDLNGMIEMVLMKIPPQSLSSTSSMRHIGEEVAYVLSGSVTLYLGNTVNTLYAEDSVRIPANLEHKWENQTDSEVSVLFAVTPPTF</sequence>
<dbReference type="GO" id="GO:0003677">
    <property type="term" value="F:DNA binding"/>
    <property type="evidence" value="ECO:0007669"/>
    <property type="project" value="UniProtKB-KW"/>
</dbReference>
<dbReference type="InterPro" id="IPR011051">
    <property type="entry name" value="RmlC_Cupin_sf"/>
</dbReference>
<dbReference type="GO" id="GO:0003700">
    <property type="term" value="F:DNA-binding transcription factor activity"/>
    <property type="evidence" value="ECO:0007669"/>
    <property type="project" value="TreeGrafter"/>
</dbReference>
<evidence type="ECO:0000256" key="1">
    <source>
        <dbReference type="ARBA" id="ARBA00023125"/>
    </source>
</evidence>
<evidence type="ECO:0000259" key="2">
    <source>
        <dbReference type="PROSITE" id="PS50943"/>
    </source>
</evidence>
<proteinExistence type="predicted"/>
<dbReference type="RefSeq" id="WP_288184878.1">
    <property type="nucleotide sequence ID" value="NZ_LT608335.1"/>
</dbReference>
<dbReference type="PROSITE" id="PS50943">
    <property type="entry name" value="HTH_CROC1"/>
    <property type="match status" value="1"/>
</dbReference>
<dbReference type="InterPro" id="IPR014710">
    <property type="entry name" value="RmlC-like_jellyroll"/>
</dbReference>
<name>A0A212LX82_9FIRM</name>
<dbReference type="InterPro" id="IPR050807">
    <property type="entry name" value="TransReg_Diox_bact_type"/>
</dbReference>
<dbReference type="SUPFAM" id="SSF51182">
    <property type="entry name" value="RmlC-like cupins"/>
    <property type="match status" value="1"/>
</dbReference>
<dbReference type="CDD" id="cd00093">
    <property type="entry name" value="HTH_XRE"/>
    <property type="match status" value="1"/>
</dbReference>
<dbReference type="InterPro" id="IPR013096">
    <property type="entry name" value="Cupin_2"/>
</dbReference>
<protein>
    <submittedName>
        <fullName evidence="3">DNA-binding protein</fullName>
    </submittedName>
</protein>
<dbReference type="Gene3D" id="2.60.120.10">
    <property type="entry name" value="Jelly Rolls"/>
    <property type="match status" value="1"/>
</dbReference>
<dbReference type="PANTHER" id="PTHR46797">
    <property type="entry name" value="HTH-TYPE TRANSCRIPTIONAL REGULATOR"/>
    <property type="match status" value="1"/>
</dbReference>
<keyword evidence="1 3" id="KW-0238">DNA-binding</keyword>
<organism evidence="3">
    <name type="scientific">uncultured Sporomusa sp</name>
    <dbReference type="NCBI Taxonomy" id="307249"/>
    <lineage>
        <taxon>Bacteria</taxon>
        <taxon>Bacillati</taxon>
        <taxon>Bacillota</taxon>
        <taxon>Negativicutes</taxon>
        <taxon>Selenomonadales</taxon>
        <taxon>Sporomusaceae</taxon>
        <taxon>Sporomusa</taxon>
        <taxon>environmental samples</taxon>
    </lineage>
</organism>
<dbReference type="InterPro" id="IPR010982">
    <property type="entry name" value="Lambda_DNA-bd_dom_sf"/>
</dbReference>
<gene>
    <name evidence="3" type="ORF">KL86SPO_40613</name>
</gene>
<dbReference type="Gene3D" id="1.10.260.40">
    <property type="entry name" value="lambda repressor-like DNA-binding domains"/>
    <property type="match status" value="1"/>
</dbReference>
<evidence type="ECO:0000313" key="3">
    <source>
        <dbReference type="EMBL" id="SCM82128.1"/>
    </source>
</evidence>
<accession>A0A212LX82</accession>
<reference evidence="3" key="1">
    <citation type="submission" date="2016-08" db="EMBL/GenBank/DDBJ databases">
        <authorList>
            <person name="Seilhamer J.J."/>
        </authorList>
    </citation>
    <scope>NUCLEOTIDE SEQUENCE</scope>
    <source>
        <strain evidence="3">86</strain>
    </source>
</reference>
<dbReference type="PANTHER" id="PTHR46797:SF19">
    <property type="entry name" value="BLL2473 PROTEIN"/>
    <property type="match status" value="1"/>
</dbReference>
<feature type="domain" description="HTH cro/C1-type" evidence="2">
    <location>
        <begin position="10"/>
        <end position="65"/>
    </location>
</feature>
<dbReference type="AlphaFoldDB" id="A0A212LX82"/>
<dbReference type="SMART" id="SM00530">
    <property type="entry name" value="HTH_XRE"/>
    <property type="match status" value="1"/>
</dbReference>
<dbReference type="Pfam" id="PF07883">
    <property type="entry name" value="Cupin_2"/>
    <property type="match status" value="1"/>
</dbReference>
<dbReference type="CDD" id="cd02209">
    <property type="entry name" value="cupin_XRE_C"/>
    <property type="match status" value="1"/>
</dbReference>
<dbReference type="Pfam" id="PF01381">
    <property type="entry name" value="HTH_3"/>
    <property type="match status" value="1"/>
</dbReference>
<dbReference type="InterPro" id="IPR001387">
    <property type="entry name" value="Cro/C1-type_HTH"/>
</dbReference>
<dbReference type="GO" id="GO:0005829">
    <property type="term" value="C:cytosol"/>
    <property type="evidence" value="ECO:0007669"/>
    <property type="project" value="TreeGrafter"/>
</dbReference>